<evidence type="ECO:0000313" key="1">
    <source>
        <dbReference type="EMBL" id="KAE9608072.1"/>
    </source>
</evidence>
<evidence type="ECO:0008006" key="3">
    <source>
        <dbReference type="Google" id="ProtNLM"/>
    </source>
</evidence>
<protein>
    <recommendedName>
        <fullName evidence="3">Knottin, scorpion toxin</fullName>
    </recommendedName>
</protein>
<sequence>MFVLEDIKLKFSFPLSNIVQMAKNMFVMLVLVVAVGSMVSIVLGASINQPYPECSVSLGFCNQFGIECDVFCKSLHPNGRGYCFYNVCYCHYYCGNPPSSN</sequence>
<dbReference type="AlphaFoldDB" id="A0A6A4Q307"/>
<evidence type="ECO:0000313" key="2">
    <source>
        <dbReference type="Proteomes" id="UP000447434"/>
    </source>
</evidence>
<comment type="caution">
    <text evidence="1">The sequence shown here is derived from an EMBL/GenBank/DDBJ whole genome shotgun (WGS) entry which is preliminary data.</text>
</comment>
<dbReference type="EMBL" id="WOCE01000008">
    <property type="protein sequence ID" value="KAE9608072.1"/>
    <property type="molecule type" value="Genomic_DNA"/>
</dbReference>
<dbReference type="OrthoDB" id="1077042at2759"/>
<reference evidence="2" key="1">
    <citation type="journal article" date="2020" name="Nat. Commun.">
        <title>Genome sequence of the cluster root forming white lupin.</title>
        <authorList>
            <person name="Hufnagel B."/>
            <person name="Marques A."/>
            <person name="Soriano A."/>
            <person name="Marques L."/>
            <person name="Divol F."/>
            <person name="Doumas P."/>
            <person name="Sallet E."/>
            <person name="Mancinotti D."/>
            <person name="Carrere S."/>
            <person name="Marande W."/>
            <person name="Arribat S."/>
            <person name="Keller J."/>
            <person name="Huneau C."/>
            <person name="Blein T."/>
            <person name="Aime D."/>
            <person name="Laguerre M."/>
            <person name="Taylor J."/>
            <person name="Schubert V."/>
            <person name="Nelson M."/>
            <person name="Geu-Flores F."/>
            <person name="Crespi M."/>
            <person name="Gallardo-Guerrero K."/>
            <person name="Delaux P.-M."/>
            <person name="Salse J."/>
            <person name="Berges H."/>
            <person name="Guyot R."/>
            <person name="Gouzy J."/>
            <person name="Peret B."/>
        </authorList>
    </citation>
    <scope>NUCLEOTIDE SEQUENCE [LARGE SCALE GENOMIC DNA]</scope>
    <source>
        <strain evidence="2">cv. Amiga</strain>
    </source>
</reference>
<dbReference type="Proteomes" id="UP000447434">
    <property type="component" value="Chromosome 8"/>
</dbReference>
<accession>A0A6A4Q307</accession>
<name>A0A6A4Q307_LUPAL</name>
<organism evidence="1 2">
    <name type="scientific">Lupinus albus</name>
    <name type="common">White lupine</name>
    <name type="synonym">Lupinus termis</name>
    <dbReference type="NCBI Taxonomy" id="3870"/>
    <lineage>
        <taxon>Eukaryota</taxon>
        <taxon>Viridiplantae</taxon>
        <taxon>Streptophyta</taxon>
        <taxon>Embryophyta</taxon>
        <taxon>Tracheophyta</taxon>
        <taxon>Spermatophyta</taxon>
        <taxon>Magnoliopsida</taxon>
        <taxon>eudicotyledons</taxon>
        <taxon>Gunneridae</taxon>
        <taxon>Pentapetalae</taxon>
        <taxon>rosids</taxon>
        <taxon>fabids</taxon>
        <taxon>Fabales</taxon>
        <taxon>Fabaceae</taxon>
        <taxon>Papilionoideae</taxon>
        <taxon>50 kb inversion clade</taxon>
        <taxon>genistoids sensu lato</taxon>
        <taxon>core genistoids</taxon>
        <taxon>Genisteae</taxon>
        <taxon>Lupinus</taxon>
    </lineage>
</organism>
<keyword evidence="2" id="KW-1185">Reference proteome</keyword>
<proteinExistence type="predicted"/>
<gene>
    <name evidence="1" type="ORF">Lalb_Chr08g0231641</name>
</gene>